<dbReference type="GO" id="GO:0003677">
    <property type="term" value="F:DNA binding"/>
    <property type="evidence" value="ECO:0007669"/>
    <property type="project" value="InterPro"/>
</dbReference>
<feature type="compositionally biased region" description="Basic and acidic residues" evidence="2">
    <location>
        <begin position="419"/>
        <end position="429"/>
    </location>
</feature>
<feature type="region of interest" description="Disordered" evidence="2">
    <location>
        <begin position="395"/>
        <end position="429"/>
    </location>
</feature>
<keyword evidence="1" id="KW-0175">Coiled coil</keyword>
<feature type="region of interest" description="Disordered" evidence="2">
    <location>
        <begin position="135"/>
        <end position="165"/>
    </location>
</feature>
<dbReference type="InterPro" id="IPR008917">
    <property type="entry name" value="TF_DNA-bd_sf"/>
</dbReference>
<evidence type="ECO:0000313" key="3">
    <source>
        <dbReference type="EMBL" id="VDK38325.1"/>
    </source>
</evidence>
<dbReference type="SUPFAM" id="SSF47454">
    <property type="entry name" value="A DNA-binding domain in eukaryotic transcription factors"/>
    <property type="match status" value="1"/>
</dbReference>
<proteinExistence type="predicted"/>
<reference evidence="5" key="1">
    <citation type="submission" date="2016-04" db="UniProtKB">
        <authorList>
            <consortium name="WormBaseParasite"/>
        </authorList>
    </citation>
    <scope>IDENTIFICATION</scope>
</reference>
<gene>
    <name evidence="3" type="ORF">TASK_LOCUS7408</name>
</gene>
<dbReference type="Proteomes" id="UP000282613">
    <property type="component" value="Unassembled WGS sequence"/>
</dbReference>
<evidence type="ECO:0000256" key="2">
    <source>
        <dbReference type="SAM" id="MobiDB-lite"/>
    </source>
</evidence>
<accession>A0A0R3WA63</accession>
<name>A0A0R3WA63_TAEAS</name>
<reference evidence="3 4" key="2">
    <citation type="submission" date="2018-11" db="EMBL/GenBank/DDBJ databases">
        <authorList>
            <consortium name="Pathogen Informatics"/>
        </authorList>
    </citation>
    <scope>NUCLEOTIDE SEQUENCE [LARGE SCALE GENOMIC DNA]</scope>
</reference>
<keyword evidence="4" id="KW-1185">Reference proteome</keyword>
<sequence>MNEKPVPPIKSFLPFLITREAVIFATDFSIHLLQSLIRLYCAKLSFLCSLPLKRLAIAPPHSFQVRVLLTELYPDQGSVLGAAACRSSETLCIDDYLVYLQKIGFDGPEEGQIDELNFLFQANHLPISVFQPNTQNRDRDSGACQAFPTPTTSTSGASVKSGPAEDDLTPHLVVSVKPELDDLLLTPQQTSSVEEFTFDAEPSENVTDFAPRKISVPKKALESFESTCSATSCIDASSEYFAPSSPPYGSVVRSLQCKTESGSPPPALFVTRATPSSPRVPIFVGPITDAATLTRSTFSPLLSSPPRNGVLKSLSNVRRIPQPRHHLHSNHNRIRQLQNHEQSNLTGSEVFVWPRYDKPRHLCILGPRGSDSSGDMGHVSDSEFCPRVSQTPIWRRKEEEEEWDEEVDGSEGDEEEQDGHERWDEGEGEIRFSKVVTSPSISGSTPRSSFCDRNIRDINILKRLSVPFSYEEVAYSSNERFREIKSKPGLTFDQVTAMLDARRRATNRQAAERCRRVKSAARDSLANQLDRLRLEHADLARRIIRTRRRRQQKWDELTSAQKHLLQNLVDSTGTPLDPSQWRIQTTSEGELILMRIDVNGDIHDHDNENGRNDGHERTGYQANLS</sequence>
<feature type="compositionally biased region" description="Acidic residues" evidence="2">
    <location>
        <begin position="399"/>
        <end position="418"/>
    </location>
</feature>
<dbReference type="GO" id="GO:0006355">
    <property type="term" value="P:regulation of DNA-templated transcription"/>
    <property type="evidence" value="ECO:0007669"/>
    <property type="project" value="InterPro"/>
</dbReference>
<protein>
    <submittedName>
        <fullName evidence="5">BZIP_Maf domain-containing protein</fullName>
    </submittedName>
</protein>
<feature type="compositionally biased region" description="Polar residues" evidence="2">
    <location>
        <begin position="148"/>
        <end position="158"/>
    </location>
</feature>
<dbReference type="WBParaSite" id="TASK_0000740701-mRNA-1">
    <property type="protein sequence ID" value="TASK_0000740701-mRNA-1"/>
    <property type="gene ID" value="TASK_0000740701"/>
</dbReference>
<organism evidence="5">
    <name type="scientific">Taenia asiatica</name>
    <name type="common">Asian tapeworm</name>
    <dbReference type="NCBI Taxonomy" id="60517"/>
    <lineage>
        <taxon>Eukaryota</taxon>
        <taxon>Metazoa</taxon>
        <taxon>Spiralia</taxon>
        <taxon>Lophotrochozoa</taxon>
        <taxon>Platyhelminthes</taxon>
        <taxon>Cestoda</taxon>
        <taxon>Eucestoda</taxon>
        <taxon>Cyclophyllidea</taxon>
        <taxon>Taeniidae</taxon>
        <taxon>Taenia</taxon>
    </lineage>
</organism>
<dbReference type="Gene3D" id="1.10.880.10">
    <property type="entry name" value="Transcription factor, Skn-1-like, DNA-binding domain"/>
    <property type="match status" value="1"/>
</dbReference>
<feature type="compositionally biased region" description="Basic and acidic residues" evidence="2">
    <location>
        <begin position="602"/>
        <end position="618"/>
    </location>
</feature>
<dbReference type="OrthoDB" id="7458135at2759"/>
<evidence type="ECO:0000313" key="5">
    <source>
        <dbReference type="WBParaSite" id="TASK_0000740701-mRNA-1"/>
    </source>
</evidence>
<dbReference type="EMBL" id="UYRS01018613">
    <property type="protein sequence ID" value="VDK38325.1"/>
    <property type="molecule type" value="Genomic_DNA"/>
</dbReference>
<dbReference type="AlphaFoldDB" id="A0A0R3WA63"/>
<evidence type="ECO:0000313" key="4">
    <source>
        <dbReference type="Proteomes" id="UP000282613"/>
    </source>
</evidence>
<feature type="coiled-coil region" evidence="1">
    <location>
        <begin position="522"/>
        <end position="549"/>
    </location>
</feature>
<dbReference type="STRING" id="60517.A0A0R3WA63"/>
<feature type="region of interest" description="Disordered" evidence="2">
    <location>
        <begin position="602"/>
        <end position="625"/>
    </location>
</feature>
<evidence type="ECO:0000256" key="1">
    <source>
        <dbReference type="SAM" id="Coils"/>
    </source>
</evidence>